<dbReference type="AlphaFoldDB" id="G3MIF3"/>
<dbReference type="GO" id="GO:0043176">
    <property type="term" value="F:amine binding"/>
    <property type="evidence" value="ECO:0007669"/>
    <property type="project" value="InterPro"/>
</dbReference>
<evidence type="ECO:0000313" key="2">
    <source>
        <dbReference type="EMBL" id="AEO33271.1"/>
    </source>
</evidence>
<organism evidence="2">
    <name type="scientific">Amblyomma maculatum</name>
    <name type="common">Gulf Coast tick</name>
    <dbReference type="NCBI Taxonomy" id="34609"/>
    <lineage>
        <taxon>Eukaryota</taxon>
        <taxon>Metazoa</taxon>
        <taxon>Ecdysozoa</taxon>
        <taxon>Arthropoda</taxon>
        <taxon>Chelicerata</taxon>
        <taxon>Arachnida</taxon>
        <taxon>Acari</taxon>
        <taxon>Parasitiformes</taxon>
        <taxon>Ixodida</taxon>
        <taxon>Ixodoidea</taxon>
        <taxon>Ixodidae</taxon>
        <taxon>Amblyomminae</taxon>
        <taxon>Amblyomma</taxon>
    </lineage>
</organism>
<sequence>KTSEDSSVVHFEKDHAIYGDANITTIYRAIKRMKTAVKTIFFAAICIIIAFGDYSESLLNATETSETLIDIQFRNMEKACRKLTTLRLYGVNYNYSESQLDSDAIYKNINVTSTEVVYEKYLLKNKTPIWFIGTFFSTSDSRRYNTSINTIYDGVSVQKKGKHDRTNYKHGTSYTLLYSDYKSCSILRVSYKRSGQGCHVLLTPFSMLKGMSTICKEMYERACGNISDFKQVFRFPKK</sequence>
<feature type="non-terminal residue" evidence="2">
    <location>
        <position position="1"/>
    </location>
</feature>
<dbReference type="InterPro" id="IPR012674">
    <property type="entry name" value="Calycin"/>
</dbReference>
<proteinExistence type="evidence at transcript level"/>
<name>G3MIF3_AMBMU</name>
<keyword evidence="1" id="KW-0472">Membrane</keyword>
<dbReference type="SUPFAM" id="SSF50814">
    <property type="entry name" value="Lipocalins"/>
    <property type="match status" value="1"/>
</dbReference>
<reference evidence="2" key="1">
    <citation type="journal article" date="2011" name="PLoS ONE">
        <title>A deep insight into the sialotranscriptome of the gulf coast tick, Amblyomma maculatum.</title>
        <authorList>
            <person name="Karim S."/>
            <person name="Singh P."/>
            <person name="Ribeiro J.M."/>
        </authorList>
    </citation>
    <scope>NUCLEOTIDE SEQUENCE</scope>
    <source>
        <tissue evidence="2">Salivary gland</tissue>
    </source>
</reference>
<feature type="transmembrane region" description="Helical" evidence="1">
    <location>
        <begin position="36"/>
        <end position="54"/>
    </location>
</feature>
<evidence type="ECO:0000256" key="1">
    <source>
        <dbReference type="SAM" id="Phobius"/>
    </source>
</evidence>
<dbReference type="InterPro" id="IPR002970">
    <property type="entry name" value="Tick_his-bd"/>
</dbReference>
<dbReference type="GO" id="GO:0030682">
    <property type="term" value="P:symbiont-mediated perturbation of host defenses"/>
    <property type="evidence" value="ECO:0007669"/>
    <property type="project" value="InterPro"/>
</dbReference>
<evidence type="ECO:0008006" key="3">
    <source>
        <dbReference type="Google" id="ProtNLM"/>
    </source>
</evidence>
<protein>
    <recommendedName>
        <fullName evidence="3">Lipocalin/cytosolic fatty-acid binding domain-containing protein</fullName>
    </recommendedName>
</protein>
<dbReference type="EMBL" id="JO841654">
    <property type="protein sequence ID" value="AEO33271.1"/>
    <property type="molecule type" value="mRNA"/>
</dbReference>
<dbReference type="Pfam" id="PF02098">
    <property type="entry name" value="His_binding"/>
    <property type="match status" value="1"/>
</dbReference>
<accession>G3MIF3</accession>
<keyword evidence="1" id="KW-1133">Transmembrane helix</keyword>
<dbReference type="Gene3D" id="2.40.128.20">
    <property type="match status" value="1"/>
</dbReference>
<keyword evidence="1" id="KW-0812">Transmembrane</keyword>